<keyword evidence="2" id="KW-1185">Reference proteome</keyword>
<gene>
    <name evidence="1" type="ORF">V6N11_040740</name>
</gene>
<dbReference type="EMBL" id="JBBPBN010000022">
    <property type="protein sequence ID" value="KAK9012702.1"/>
    <property type="molecule type" value="Genomic_DNA"/>
</dbReference>
<accession>A0ABR2RID3</accession>
<evidence type="ECO:0000313" key="1">
    <source>
        <dbReference type="EMBL" id="KAK9012702.1"/>
    </source>
</evidence>
<name>A0ABR2RID3_9ROSI</name>
<protein>
    <submittedName>
        <fullName evidence="1">Uncharacterized protein</fullName>
    </submittedName>
</protein>
<reference evidence="1 2" key="1">
    <citation type="journal article" date="2024" name="G3 (Bethesda)">
        <title>Genome assembly of Hibiscus sabdariffa L. provides insights into metabolisms of medicinal natural products.</title>
        <authorList>
            <person name="Kim T."/>
        </authorList>
    </citation>
    <scope>NUCLEOTIDE SEQUENCE [LARGE SCALE GENOMIC DNA]</scope>
    <source>
        <strain evidence="1">TK-2024</strain>
        <tissue evidence="1">Old leaves</tissue>
    </source>
</reference>
<proteinExistence type="predicted"/>
<dbReference type="Proteomes" id="UP001396334">
    <property type="component" value="Unassembled WGS sequence"/>
</dbReference>
<organism evidence="1 2">
    <name type="scientific">Hibiscus sabdariffa</name>
    <name type="common">roselle</name>
    <dbReference type="NCBI Taxonomy" id="183260"/>
    <lineage>
        <taxon>Eukaryota</taxon>
        <taxon>Viridiplantae</taxon>
        <taxon>Streptophyta</taxon>
        <taxon>Embryophyta</taxon>
        <taxon>Tracheophyta</taxon>
        <taxon>Spermatophyta</taxon>
        <taxon>Magnoliopsida</taxon>
        <taxon>eudicotyledons</taxon>
        <taxon>Gunneridae</taxon>
        <taxon>Pentapetalae</taxon>
        <taxon>rosids</taxon>
        <taxon>malvids</taxon>
        <taxon>Malvales</taxon>
        <taxon>Malvaceae</taxon>
        <taxon>Malvoideae</taxon>
        <taxon>Hibiscus</taxon>
    </lineage>
</organism>
<comment type="caution">
    <text evidence="1">The sequence shown here is derived from an EMBL/GenBank/DDBJ whole genome shotgun (WGS) entry which is preliminary data.</text>
</comment>
<sequence length="130" mass="14895">MTGKKHVGGKIFRKKPRKLNRTKLDLKKWKERVKLFGGLMAELRAVQAELKREIDERVLELRSDPNPPNPHALQLAEHQLRKEDDLPSIWDISAGILQMDLMLPLNSISACFGLCMQVIHVHFTSICTSE</sequence>
<evidence type="ECO:0000313" key="2">
    <source>
        <dbReference type="Proteomes" id="UP001396334"/>
    </source>
</evidence>